<dbReference type="RefSeq" id="WP_190918661.1">
    <property type="nucleotide sequence ID" value="NZ_JACXIZ010000022.1"/>
</dbReference>
<sequence>MSEDNAGREGQLYREPEDAGNRYRAAQLDEMETWIAAQQRQSADRRARYFTPDYADCAAYAASTTSYRQDLADLLGLPSAVLEAQSLLQPAASGEARYEQVAADELGTVYRVTIPVAEGLHAYGLFLRPPGAGPFPLVVAQHGGQGTPELTAGFFGSANYNDMTRRIVRRGAAVFAPQLLLWEGGRFGPRFDRRQIDTRLKQLGISIAGLELYKLRRSLDVLLQRPDLDAARVGMAGLSYGGFYTLFAAALDPRIAVAVSSCYVNDRYAYPWSDWTWPGAGVRFLDAEVCGLICPRPLYLEGGAADTVFAANGFLTESARARAHYERLGLGERFSAVLFEGGHEFNTGAAPLDFLFSHL</sequence>
<evidence type="ECO:0000256" key="1">
    <source>
        <dbReference type="SAM" id="MobiDB-lite"/>
    </source>
</evidence>
<evidence type="ECO:0000313" key="3">
    <source>
        <dbReference type="Proteomes" id="UP000621560"/>
    </source>
</evidence>
<proteinExistence type="predicted"/>
<dbReference type="PANTHER" id="PTHR22946">
    <property type="entry name" value="DIENELACTONE HYDROLASE DOMAIN-CONTAINING PROTEIN-RELATED"/>
    <property type="match status" value="1"/>
</dbReference>
<dbReference type="GO" id="GO:0016787">
    <property type="term" value="F:hydrolase activity"/>
    <property type="evidence" value="ECO:0007669"/>
    <property type="project" value="UniProtKB-KW"/>
</dbReference>
<comment type="caution">
    <text evidence="2">The sequence shown here is derived from an EMBL/GenBank/DDBJ whole genome shotgun (WGS) entry which is preliminary data.</text>
</comment>
<keyword evidence="3" id="KW-1185">Reference proteome</keyword>
<dbReference type="InterPro" id="IPR050261">
    <property type="entry name" value="FrsA_esterase"/>
</dbReference>
<feature type="region of interest" description="Disordered" evidence="1">
    <location>
        <begin position="1"/>
        <end position="20"/>
    </location>
</feature>
<keyword evidence="2" id="KW-0378">Hydrolase</keyword>
<gene>
    <name evidence="2" type="ORF">IDH44_14100</name>
</gene>
<dbReference type="SUPFAM" id="SSF53474">
    <property type="entry name" value="alpha/beta-Hydrolases"/>
    <property type="match status" value="1"/>
</dbReference>
<evidence type="ECO:0000313" key="2">
    <source>
        <dbReference type="EMBL" id="MBD2846332.1"/>
    </source>
</evidence>
<organism evidence="2 3">
    <name type="scientific">Paenibacillus sabuli</name>
    <dbReference type="NCBI Taxonomy" id="2772509"/>
    <lineage>
        <taxon>Bacteria</taxon>
        <taxon>Bacillati</taxon>
        <taxon>Bacillota</taxon>
        <taxon>Bacilli</taxon>
        <taxon>Bacillales</taxon>
        <taxon>Paenibacillaceae</taxon>
        <taxon>Paenibacillus</taxon>
    </lineage>
</organism>
<dbReference type="Proteomes" id="UP000621560">
    <property type="component" value="Unassembled WGS sequence"/>
</dbReference>
<accession>A0A927GT43</accession>
<name>A0A927GT43_9BACL</name>
<dbReference type="Gene3D" id="3.40.50.1820">
    <property type="entry name" value="alpha/beta hydrolase"/>
    <property type="match status" value="1"/>
</dbReference>
<dbReference type="InterPro" id="IPR029058">
    <property type="entry name" value="AB_hydrolase_fold"/>
</dbReference>
<dbReference type="AlphaFoldDB" id="A0A927GT43"/>
<dbReference type="EMBL" id="JACXIZ010000022">
    <property type="protein sequence ID" value="MBD2846332.1"/>
    <property type="molecule type" value="Genomic_DNA"/>
</dbReference>
<reference evidence="2" key="1">
    <citation type="submission" date="2020-09" db="EMBL/GenBank/DDBJ databases">
        <title>A novel bacterium of genus Paenibacillus, isolated from South China Sea.</title>
        <authorList>
            <person name="Huang H."/>
            <person name="Mo K."/>
            <person name="Hu Y."/>
        </authorList>
    </citation>
    <scope>NUCLEOTIDE SEQUENCE</scope>
    <source>
        <strain evidence="2">IB182496</strain>
    </source>
</reference>
<protein>
    <submittedName>
        <fullName evidence="2">Dienelactone hydrolase family protein</fullName>
    </submittedName>
</protein>